<dbReference type="Gene3D" id="3.30.160.60">
    <property type="entry name" value="Classic Zinc Finger"/>
    <property type="match status" value="4"/>
</dbReference>
<keyword evidence="14" id="KW-1185">Reference proteome</keyword>
<feature type="region of interest" description="Disordered" evidence="11">
    <location>
        <begin position="216"/>
        <end position="285"/>
    </location>
</feature>
<dbReference type="SMART" id="SM00355">
    <property type="entry name" value="ZnF_C2H2"/>
    <property type="match status" value="6"/>
</dbReference>
<feature type="compositionally biased region" description="Low complexity" evidence="11">
    <location>
        <begin position="239"/>
        <end position="254"/>
    </location>
</feature>
<dbReference type="PROSITE" id="PS00028">
    <property type="entry name" value="ZINC_FINGER_C2H2_1"/>
    <property type="match status" value="6"/>
</dbReference>
<dbReference type="InterPro" id="IPR013087">
    <property type="entry name" value="Znf_C2H2_type"/>
</dbReference>
<feature type="domain" description="C2H2-type" evidence="12">
    <location>
        <begin position="490"/>
        <end position="517"/>
    </location>
</feature>
<evidence type="ECO:0000256" key="1">
    <source>
        <dbReference type="ARBA" id="ARBA00004123"/>
    </source>
</evidence>
<comment type="subcellular location">
    <subcellularLocation>
        <location evidence="1">Nucleus</location>
    </subcellularLocation>
</comment>
<dbReference type="FunFam" id="3.30.160.60:FF:000556">
    <property type="entry name" value="sal-like protein 2 isoform X2"/>
    <property type="match status" value="1"/>
</dbReference>
<feature type="domain" description="C2H2-type" evidence="12">
    <location>
        <begin position="873"/>
        <end position="900"/>
    </location>
</feature>
<feature type="compositionally biased region" description="Polar residues" evidence="11">
    <location>
        <begin position="1063"/>
        <end position="1077"/>
    </location>
</feature>
<feature type="compositionally biased region" description="Low complexity" evidence="11">
    <location>
        <begin position="275"/>
        <end position="285"/>
    </location>
</feature>
<dbReference type="InterPro" id="IPR051565">
    <property type="entry name" value="Sal_C2H2-zinc-finger"/>
</dbReference>
<gene>
    <name evidence="13" type="ORF">DNTS_028537</name>
</gene>
<evidence type="ECO:0000256" key="4">
    <source>
        <dbReference type="ARBA" id="ARBA00022771"/>
    </source>
</evidence>
<sequence>ETVSGLDRQTLTDISRSCSGNVRGFARLNKDSARVERAIFNNYKESGEAREGWTITAHSDEELAAVEADCASRYRNSNDDITNHRKQSILISQTAPEDDRLLLLTIAASCLAGNRKDLSTFSAHSSKLRGYISMQQPMVNLQPSTLTKNSTRSRCLEPNFNPSLSAERITTPSRRESRTAFHILCQPSKFPIDPTKEHLSNIPDIPLYLSSCSTTTTSSVDSNQRHHQSLMASPKLGVSATTTSSSLSSAAASLYVPPQPGSPSSMPQGPPSPVTPSSSPSTVPSAPACAPVSIALILEELRVLQQRQIHQMQMTEEICRQVLRLGGGSCEIDSKPFILPSSLPQLCLKGSESNPASFQTKSVPPPTSVAPLLACFSSLLPSQTTKLANPLLNVLRPHKTQYDSGVATSANFTSLSSSMSTSVSSSYPLALSLGPTTQKSPNTTGASGQGGLTFSNQLLPVATAPSILSQDLKLSGQGGTSVLSSGRMQHACRFCQKLFSSDSSLQIHLRSHTGERPYQCPVCFSRFTTRGNLKVHFLRHREQNPELSFSLFPCSLFASVTGGTIGEPAQIQNLTSKMNSLKHQKKQEDDLCGDTLEGTTTSMRNPASSLPPSIDLALLTTAHSLLQLNRAAAAAAAAAASSTTVTSVPASSSTLASTLLSSPASSTSSIAGGYKGIKHFDENTPPVPSVLPHTPYSQLANIPKIFFPASSTQHHIGHGLLRSTAPAGPFLPSPQHHITFPFPASTNASSISTINSDTSKLQRLVEKLEKEPHGQTTSLTTETSASDGTSGALTYSSSGLMSKSKFITTVVASLPSTTVQIPSAIFSKESPYLGLMNSAGTLAPNQCSICLRVLSCPRALRLHQATHLGERPFPCKLCGRSFSTKGSLRAHLATHRSRPPNSRAQNSCPLCQRKFTNALVLQHHIRMHLGGQLPSQHVPDTSTECDSQSQSQSIELSASVTDPYATDVQLLQADLQTSSDSKHKESFGISPPPTTSAITSSLPVSCSSGPKNTFNQSPDLSLNQTSHSTPTVRADLPEPSNFASSPAASLASPAHSTLHSATTDTLSSELSSNTASLGDTVIPSPSVPIKNGPPADGWELKGNKSPSANPCSGSRSNLEDLLSIQALNASRSAMPPPSFLALSSEDVSSQTSCLEESKESQFLPQGLASGKHTEDMEHNIPKNGQNVPLDMSTEIDMNCTEPSGNAVETDKLNTDQLNTIKDPSCSFITKENMEFVDTTETEMDRKESTIPISITPSLPPPMPEKKVYHCSECGKEYASRSGLKGHMKHHGGVVKAPKAPSRTKVLEKVLHRERSQTYLPQGDQ</sequence>
<evidence type="ECO:0000256" key="11">
    <source>
        <dbReference type="SAM" id="MobiDB-lite"/>
    </source>
</evidence>
<dbReference type="PANTHER" id="PTHR23233:SF85">
    <property type="entry name" value="SAL-LIKE PROTEIN 2"/>
    <property type="match status" value="1"/>
</dbReference>
<feature type="region of interest" description="Disordered" evidence="11">
    <location>
        <begin position="931"/>
        <end position="957"/>
    </location>
</feature>
<feature type="compositionally biased region" description="Low complexity" evidence="11">
    <location>
        <begin position="1043"/>
        <end position="1062"/>
    </location>
</feature>
<feature type="domain" description="C2H2-type" evidence="12">
    <location>
        <begin position="906"/>
        <end position="933"/>
    </location>
</feature>
<feature type="compositionally biased region" description="Polar residues" evidence="11">
    <location>
        <begin position="774"/>
        <end position="791"/>
    </location>
</feature>
<keyword evidence="7" id="KW-0804">Transcription</keyword>
<dbReference type="InterPro" id="IPR036236">
    <property type="entry name" value="Znf_C2H2_sf"/>
</dbReference>
<dbReference type="Pfam" id="PF12874">
    <property type="entry name" value="zf-met"/>
    <property type="match status" value="1"/>
</dbReference>
<keyword evidence="6" id="KW-0805">Transcription regulation</keyword>
<feature type="region of interest" description="Disordered" evidence="11">
    <location>
        <begin position="976"/>
        <end position="1116"/>
    </location>
</feature>
<dbReference type="GO" id="GO:0008270">
    <property type="term" value="F:zinc ion binding"/>
    <property type="evidence" value="ECO:0007669"/>
    <property type="project" value="UniProtKB-KW"/>
</dbReference>
<feature type="domain" description="C2H2-type" evidence="12">
    <location>
        <begin position="518"/>
        <end position="545"/>
    </location>
</feature>
<dbReference type="SUPFAM" id="SSF57667">
    <property type="entry name" value="beta-beta-alpha zinc fingers"/>
    <property type="match status" value="3"/>
</dbReference>
<feature type="compositionally biased region" description="Polar residues" evidence="11">
    <location>
        <begin position="1004"/>
        <end position="1031"/>
    </location>
</feature>
<dbReference type="OrthoDB" id="8958504at2759"/>
<dbReference type="GO" id="GO:0000978">
    <property type="term" value="F:RNA polymerase II cis-regulatory region sequence-specific DNA binding"/>
    <property type="evidence" value="ECO:0007669"/>
    <property type="project" value="TreeGrafter"/>
</dbReference>
<dbReference type="EMBL" id="SRMA01027291">
    <property type="protein sequence ID" value="TRY56209.1"/>
    <property type="molecule type" value="Genomic_DNA"/>
</dbReference>
<evidence type="ECO:0000256" key="8">
    <source>
        <dbReference type="ARBA" id="ARBA00023242"/>
    </source>
</evidence>
<dbReference type="FunFam" id="3.30.160.60:FF:000025">
    <property type="entry name" value="Spalt-like transcription factor 1"/>
    <property type="match status" value="1"/>
</dbReference>
<feature type="compositionally biased region" description="Polar residues" evidence="11">
    <location>
        <begin position="1104"/>
        <end position="1116"/>
    </location>
</feature>
<protein>
    <recommendedName>
        <fullName evidence="12">C2H2-type domain-containing protein</fullName>
    </recommendedName>
</protein>
<evidence type="ECO:0000256" key="5">
    <source>
        <dbReference type="ARBA" id="ARBA00022833"/>
    </source>
</evidence>
<keyword evidence="2" id="KW-0479">Metal-binding</keyword>
<name>A0A553MSQ9_9TELE</name>
<keyword evidence="4 10" id="KW-0863">Zinc-finger</keyword>
<proteinExistence type="inferred from homology"/>
<feature type="region of interest" description="Disordered" evidence="11">
    <location>
        <begin position="769"/>
        <end position="791"/>
    </location>
</feature>
<feature type="domain" description="C2H2-type" evidence="12">
    <location>
        <begin position="1268"/>
        <end position="1295"/>
    </location>
</feature>
<comment type="caution">
    <text evidence="13">The sequence shown here is derived from an EMBL/GenBank/DDBJ whole genome shotgun (WGS) entry which is preliminary data.</text>
</comment>
<dbReference type="GO" id="GO:0005634">
    <property type="term" value="C:nucleus"/>
    <property type="evidence" value="ECO:0007669"/>
    <property type="project" value="UniProtKB-SubCell"/>
</dbReference>
<reference evidence="13 14" key="1">
    <citation type="journal article" date="2019" name="Sci. Data">
        <title>Hybrid genome assembly and annotation of Danionella translucida.</title>
        <authorList>
            <person name="Kadobianskyi M."/>
            <person name="Schulze L."/>
            <person name="Schuelke M."/>
            <person name="Judkewitz B."/>
        </authorList>
    </citation>
    <scope>NUCLEOTIDE SEQUENCE [LARGE SCALE GENOMIC DNA]</scope>
    <source>
        <strain evidence="13 14">Bolton</strain>
    </source>
</reference>
<evidence type="ECO:0000256" key="9">
    <source>
        <dbReference type="ARBA" id="ARBA00038474"/>
    </source>
</evidence>
<feature type="non-terminal residue" evidence="13">
    <location>
        <position position="1"/>
    </location>
</feature>
<dbReference type="PANTHER" id="PTHR23233">
    <property type="entry name" value="SAL-LIKE PROTEIN"/>
    <property type="match status" value="1"/>
</dbReference>
<dbReference type="GO" id="GO:0000981">
    <property type="term" value="F:DNA-binding transcription factor activity, RNA polymerase II-specific"/>
    <property type="evidence" value="ECO:0007669"/>
    <property type="project" value="TreeGrafter"/>
</dbReference>
<organism evidence="13 14">
    <name type="scientific">Danionella cerebrum</name>
    <dbReference type="NCBI Taxonomy" id="2873325"/>
    <lineage>
        <taxon>Eukaryota</taxon>
        <taxon>Metazoa</taxon>
        <taxon>Chordata</taxon>
        <taxon>Craniata</taxon>
        <taxon>Vertebrata</taxon>
        <taxon>Euteleostomi</taxon>
        <taxon>Actinopterygii</taxon>
        <taxon>Neopterygii</taxon>
        <taxon>Teleostei</taxon>
        <taxon>Ostariophysi</taxon>
        <taxon>Cypriniformes</taxon>
        <taxon>Danionidae</taxon>
        <taxon>Danioninae</taxon>
        <taxon>Danionella</taxon>
    </lineage>
</organism>
<evidence type="ECO:0000256" key="3">
    <source>
        <dbReference type="ARBA" id="ARBA00022737"/>
    </source>
</evidence>
<evidence type="ECO:0000313" key="13">
    <source>
        <dbReference type="EMBL" id="TRY56209.1"/>
    </source>
</evidence>
<dbReference type="STRING" id="623744.A0A553MSQ9"/>
<comment type="similarity">
    <text evidence="9">Belongs to the sal C2H2-type zinc-finger protein family.</text>
</comment>
<dbReference type="Proteomes" id="UP000316079">
    <property type="component" value="Unassembled WGS sequence"/>
</dbReference>
<feature type="region of interest" description="Disordered" evidence="11">
    <location>
        <begin position="1282"/>
        <end position="1302"/>
    </location>
</feature>
<feature type="domain" description="C2H2-type" evidence="12">
    <location>
        <begin position="845"/>
        <end position="872"/>
    </location>
</feature>
<dbReference type="PROSITE" id="PS50157">
    <property type="entry name" value="ZINC_FINGER_C2H2_2"/>
    <property type="match status" value="6"/>
</dbReference>
<keyword evidence="3" id="KW-0677">Repeat</keyword>
<evidence type="ECO:0000256" key="10">
    <source>
        <dbReference type="PROSITE-ProRule" id="PRU00042"/>
    </source>
</evidence>
<evidence type="ECO:0000256" key="2">
    <source>
        <dbReference type="ARBA" id="ARBA00022723"/>
    </source>
</evidence>
<feature type="compositionally biased region" description="Basic residues" evidence="11">
    <location>
        <begin position="1283"/>
        <end position="1292"/>
    </location>
</feature>
<evidence type="ECO:0000259" key="12">
    <source>
        <dbReference type="PROSITE" id="PS50157"/>
    </source>
</evidence>
<evidence type="ECO:0000256" key="6">
    <source>
        <dbReference type="ARBA" id="ARBA00023015"/>
    </source>
</evidence>
<keyword evidence="8" id="KW-0539">Nucleus</keyword>
<evidence type="ECO:0000256" key="7">
    <source>
        <dbReference type="ARBA" id="ARBA00023163"/>
    </source>
</evidence>
<dbReference type="Pfam" id="PF13912">
    <property type="entry name" value="zf-C2H2_6"/>
    <property type="match status" value="1"/>
</dbReference>
<evidence type="ECO:0000313" key="14">
    <source>
        <dbReference type="Proteomes" id="UP000316079"/>
    </source>
</evidence>
<dbReference type="Pfam" id="PF00096">
    <property type="entry name" value="zf-C2H2"/>
    <property type="match status" value="2"/>
</dbReference>
<keyword evidence="5" id="KW-0862">Zinc</keyword>
<feature type="compositionally biased region" description="Polar residues" evidence="11">
    <location>
        <begin position="933"/>
        <end position="957"/>
    </location>
</feature>
<accession>A0A553MSQ9</accession>